<dbReference type="EMBL" id="UINC01227971">
    <property type="protein sequence ID" value="SVE59087.1"/>
    <property type="molecule type" value="Genomic_DNA"/>
</dbReference>
<feature type="transmembrane region" description="Helical" evidence="1">
    <location>
        <begin position="6"/>
        <end position="22"/>
    </location>
</feature>
<protein>
    <submittedName>
        <fullName evidence="2">Uncharacterized protein</fullName>
    </submittedName>
</protein>
<dbReference type="AlphaFoldDB" id="A0A383EQF1"/>
<evidence type="ECO:0000256" key="1">
    <source>
        <dbReference type="SAM" id="Phobius"/>
    </source>
</evidence>
<evidence type="ECO:0000313" key="2">
    <source>
        <dbReference type="EMBL" id="SVE59087.1"/>
    </source>
</evidence>
<keyword evidence="1" id="KW-1133">Transmembrane helix</keyword>
<gene>
    <name evidence="2" type="ORF">METZ01_LOCUS511941</name>
</gene>
<reference evidence="2" key="1">
    <citation type="submission" date="2018-05" db="EMBL/GenBank/DDBJ databases">
        <authorList>
            <person name="Lanie J.A."/>
            <person name="Ng W.-L."/>
            <person name="Kazmierczak K.M."/>
            <person name="Andrzejewski T.M."/>
            <person name="Davidsen T.M."/>
            <person name="Wayne K.J."/>
            <person name="Tettelin H."/>
            <person name="Glass J.I."/>
            <person name="Rusch D."/>
            <person name="Podicherti R."/>
            <person name="Tsui H.-C.T."/>
            <person name="Winkler M.E."/>
        </authorList>
    </citation>
    <scope>NUCLEOTIDE SEQUENCE</scope>
</reference>
<sequence>MSDFLEILFIIAFWVVFIFLVIRLTNKRVFTKAKRPLNFFDYWLTAFLLIFPLGIIFALFVMFS</sequence>
<proteinExistence type="predicted"/>
<feature type="transmembrane region" description="Helical" evidence="1">
    <location>
        <begin position="42"/>
        <end position="63"/>
    </location>
</feature>
<keyword evidence="1" id="KW-0472">Membrane</keyword>
<organism evidence="2">
    <name type="scientific">marine metagenome</name>
    <dbReference type="NCBI Taxonomy" id="408172"/>
    <lineage>
        <taxon>unclassified sequences</taxon>
        <taxon>metagenomes</taxon>
        <taxon>ecological metagenomes</taxon>
    </lineage>
</organism>
<name>A0A383EQF1_9ZZZZ</name>
<accession>A0A383EQF1</accession>
<keyword evidence="1" id="KW-0812">Transmembrane</keyword>